<reference evidence="1 2" key="1">
    <citation type="journal article" date="2010" name="Cell">
        <title>The genome of Naegleria gruberi illuminates early eukaryotic versatility.</title>
        <authorList>
            <person name="Fritz-Laylin L.K."/>
            <person name="Prochnik S.E."/>
            <person name="Ginger M.L."/>
            <person name="Dacks J.B."/>
            <person name="Carpenter M.L."/>
            <person name="Field M.C."/>
            <person name="Kuo A."/>
            <person name="Paredez A."/>
            <person name="Chapman J."/>
            <person name="Pham J."/>
            <person name="Shu S."/>
            <person name="Neupane R."/>
            <person name="Cipriano M."/>
            <person name="Mancuso J."/>
            <person name="Tu H."/>
            <person name="Salamov A."/>
            <person name="Lindquist E."/>
            <person name="Shapiro H."/>
            <person name="Lucas S."/>
            <person name="Grigoriev I.V."/>
            <person name="Cande W.Z."/>
            <person name="Fulton C."/>
            <person name="Rokhsar D.S."/>
            <person name="Dawson S.C."/>
        </authorList>
    </citation>
    <scope>NUCLEOTIDE SEQUENCE [LARGE SCALE GENOMIC DNA]</scope>
    <source>
        <strain evidence="1 2">NEG-M</strain>
    </source>
</reference>
<dbReference type="EMBL" id="GG738872">
    <property type="protein sequence ID" value="EFC43714.1"/>
    <property type="molecule type" value="Genomic_DNA"/>
</dbReference>
<dbReference type="AlphaFoldDB" id="D2VHQ2"/>
<dbReference type="GeneID" id="8862228"/>
<accession>D2VHQ2</accession>
<name>D2VHQ2_NAEGR</name>
<proteinExistence type="predicted"/>
<organism evidence="2">
    <name type="scientific">Naegleria gruberi</name>
    <name type="common">Amoeba</name>
    <dbReference type="NCBI Taxonomy" id="5762"/>
    <lineage>
        <taxon>Eukaryota</taxon>
        <taxon>Discoba</taxon>
        <taxon>Heterolobosea</taxon>
        <taxon>Tetramitia</taxon>
        <taxon>Eutetramitia</taxon>
        <taxon>Vahlkampfiidae</taxon>
        <taxon>Naegleria</taxon>
    </lineage>
</organism>
<dbReference type="Proteomes" id="UP000006671">
    <property type="component" value="Unassembled WGS sequence"/>
</dbReference>
<keyword evidence="2" id="KW-1185">Reference proteome</keyword>
<evidence type="ECO:0000313" key="1">
    <source>
        <dbReference type="EMBL" id="EFC43714.1"/>
    </source>
</evidence>
<protein>
    <submittedName>
        <fullName evidence="1">Predicted protein</fullName>
    </submittedName>
</protein>
<dbReference type="RefSeq" id="XP_002676458.1">
    <property type="nucleotide sequence ID" value="XM_002676412.1"/>
</dbReference>
<evidence type="ECO:0000313" key="2">
    <source>
        <dbReference type="Proteomes" id="UP000006671"/>
    </source>
</evidence>
<dbReference type="KEGG" id="ngr:NAEGRDRAFT_68406"/>
<dbReference type="InParanoid" id="D2VHQ2"/>
<sequence length="149" mass="17145">MLEGKRVVSVDSNSVRFYDATTGSSLTKYDMSPQWLSGSICVDRLAENSFFVMIDRNIERFEYVNGEWKQEIIFEQPGSLVDFIDMDRLSGLIYFIINPAFGKFKAFVIDRDGKLILKKKLPHGSSGLCLDRFTGRLFVAHDTFIYVYE</sequence>
<dbReference type="VEuPathDB" id="AmoebaDB:NAEGRDRAFT_68406"/>
<gene>
    <name evidence="1" type="ORF">NAEGRDRAFT_68406</name>
</gene>
<dbReference type="SUPFAM" id="SSF63825">
    <property type="entry name" value="YWTD domain"/>
    <property type="match status" value="1"/>
</dbReference>